<dbReference type="AlphaFoldDB" id="A0AA36XJ67"/>
<sequence length="206" mass="22373">MSKTPKSSFQLKPKHLIGAFFGVCIIAVAALVIGVISTIKSHDSQEREAIKNKPVPKDTPVEVWRPIGAPEEDRTKPAAKAELDDDEKTDSRNPVIPPKNKSNGKNSNTAPTEDEASEDKPANNKANAKPAVTETPDTEEKTPRSTPAATGNRRTPPEQPTESKPAAKPEQRQPEQRQPESAKPAPKPTPKPKTPSKSKEVIDNLF</sequence>
<feature type="transmembrane region" description="Helical" evidence="2">
    <location>
        <begin position="16"/>
        <end position="39"/>
    </location>
</feature>
<feature type="compositionally biased region" description="Basic and acidic residues" evidence="1">
    <location>
        <begin position="71"/>
        <end position="82"/>
    </location>
</feature>
<evidence type="ECO:0000313" key="3">
    <source>
        <dbReference type="EMBL" id="EGQ74750.1"/>
    </source>
</evidence>
<accession>A0AA36XJ67</accession>
<dbReference type="EMBL" id="CP094241">
    <property type="protein sequence ID" value="UNV85189.1"/>
    <property type="molecule type" value="Genomic_DNA"/>
</dbReference>
<name>A0AA36XJ67_9NEIS</name>
<evidence type="ECO:0000256" key="2">
    <source>
        <dbReference type="SAM" id="Phobius"/>
    </source>
</evidence>
<keyword evidence="2" id="KW-1133">Transmembrane helix</keyword>
<dbReference type="Proteomes" id="UP000829455">
    <property type="component" value="Chromosome"/>
</dbReference>
<feature type="compositionally biased region" description="Basic and acidic residues" evidence="1">
    <location>
        <begin position="42"/>
        <end position="60"/>
    </location>
</feature>
<dbReference type="Proteomes" id="UP000004982">
    <property type="component" value="Unassembled WGS sequence"/>
</dbReference>
<feature type="compositionally biased region" description="Polar residues" evidence="1">
    <location>
        <begin position="144"/>
        <end position="153"/>
    </location>
</feature>
<reference evidence="4 6" key="2">
    <citation type="submission" date="2022-03" db="EMBL/GenBank/DDBJ databases">
        <title>Genome sequencing of Neisseria macacae.</title>
        <authorList>
            <person name="Baek M.-G."/>
        </authorList>
    </citation>
    <scope>NUCLEOTIDE SEQUENCE [LARGE SCALE GENOMIC DNA]</scope>
    <source>
        <strain evidence="4 6">ATCC 33926</strain>
    </source>
</reference>
<keyword evidence="2" id="KW-0472">Membrane</keyword>
<feature type="region of interest" description="Disordered" evidence="1">
    <location>
        <begin position="42"/>
        <end position="206"/>
    </location>
</feature>
<feature type="compositionally biased region" description="Low complexity" evidence="1">
    <location>
        <begin position="99"/>
        <end position="108"/>
    </location>
</feature>
<keyword evidence="6" id="KW-1185">Reference proteome</keyword>
<dbReference type="RefSeq" id="WP_003780070.1">
    <property type="nucleotide sequence ID" value="NZ_CP094241.1"/>
</dbReference>
<dbReference type="EMBL" id="AFQE01000135">
    <property type="protein sequence ID" value="EGQ74750.1"/>
    <property type="molecule type" value="Genomic_DNA"/>
</dbReference>
<protein>
    <submittedName>
        <fullName evidence="4">Ribonuclease E</fullName>
    </submittedName>
</protein>
<organism evidence="3 5">
    <name type="scientific">Neisseria macacae ATCC 33926</name>
    <dbReference type="NCBI Taxonomy" id="997348"/>
    <lineage>
        <taxon>Bacteria</taxon>
        <taxon>Pseudomonadati</taxon>
        <taxon>Pseudomonadota</taxon>
        <taxon>Betaproteobacteria</taxon>
        <taxon>Neisseriales</taxon>
        <taxon>Neisseriaceae</taxon>
        <taxon>Neisseria</taxon>
    </lineage>
</organism>
<gene>
    <name evidence="3" type="ORF">HMPREF9418_2694</name>
    <name evidence="4" type="ORF">MON40_01240</name>
</gene>
<proteinExistence type="predicted"/>
<evidence type="ECO:0000313" key="6">
    <source>
        <dbReference type="Proteomes" id="UP000829455"/>
    </source>
</evidence>
<keyword evidence="2" id="KW-0812">Transmembrane</keyword>
<evidence type="ECO:0000313" key="4">
    <source>
        <dbReference type="EMBL" id="UNV85189.1"/>
    </source>
</evidence>
<feature type="compositionally biased region" description="Basic and acidic residues" evidence="1">
    <location>
        <begin position="197"/>
        <end position="206"/>
    </location>
</feature>
<reference evidence="3 5" key="1">
    <citation type="submission" date="2011-05" db="EMBL/GenBank/DDBJ databases">
        <authorList>
            <person name="Muzny D."/>
            <person name="Qin X."/>
            <person name="Deng J."/>
            <person name="Jiang H."/>
            <person name="Liu Y."/>
            <person name="Qu J."/>
            <person name="Song X.-Z."/>
            <person name="Zhang L."/>
            <person name="Thornton R."/>
            <person name="Coyle M."/>
            <person name="Francisco L."/>
            <person name="Jackson L."/>
            <person name="Javaid M."/>
            <person name="Korchina V."/>
            <person name="Kovar C."/>
            <person name="Mata R."/>
            <person name="Mathew T."/>
            <person name="Ngo R."/>
            <person name="Nguyen L."/>
            <person name="Nguyen N."/>
            <person name="Okwuonu G."/>
            <person name="Ongeri F."/>
            <person name="Pham C."/>
            <person name="Simmons D."/>
            <person name="Wilczek-Boney K."/>
            <person name="Hale W."/>
            <person name="Jakkamsetti A."/>
            <person name="Pham P."/>
            <person name="Ruth R."/>
            <person name="San Lucas F."/>
            <person name="Warren J."/>
            <person name="Zhang J."/>
            <person name="Zhao Z."/>
            <person name="Zhou C."/>
            <person name="Zhu D."/>
            <person name="Lee S."/>
            <person name="Bess C."/>
            <person name="Blankenburg K."/>
            <person name="Forbes L."/>
            <person name="Fu Q."/>
            <person name="Gubbala S."/>
            <person name="Hirani K."/>
            <person name="Jayaseelan J.C."/>
            <person name="Lara F."/>
            <person name="Munidasa M."/>
            <person name="Palculict T."/>
            <person name="Patil S."/>
            <person name="Pu L.-L."/>
            <person name="Saada N."/>
            <person name="Tang L."/>
            <person name="Weissenberger G."/>
            <person name="Zhu Y."/>
            <person name="Hemphill L."/>
            <person name="Shang Y."/>
            <person name="Youmans B."/>
            <person name="Ayvaz T."/>
            <person name="Ross M."/>
            <person name="Santibanez J."/>
            <person name="Aqrawi P."/>
            <person name="Gross S."/>
            <person name="Joshi V."/>
            <person name="Fowler G."/>
            <person name="Nazareth L."/>
            <person name="Reid J."/>
            <person name="Worley K."/>
            <person name="Petrosino J."/>
            <person name="Highlander S."/>
            <person name="Gibbs R."/>
        </authorList>
    </citation>
    <scope>NUCLEOTIDE SEQUENCE [LARGE SCALE GENOMIC DNA]</scope>
    <source>
        <strain evidence="3 5">ATCC 33926</strain>
    </source>
</reference>
<evidence type="ECO:0000313" key="5">
    <source>
        <dbReference type="Proteomes" id="UP000004982"/>
    </source>
</evidence>
<evidence type="ECO:0000256" key="1">
    <source>
        <dbReference type="SAM" id="MobiDB-lite"/>
    </source>
</evidence>
<feature type="compositionally biased region" description="Basic and acidic residues" evidence="1">
    <location>
        <begin position="165"/>
        <end position="180"/>
    </location>
</feature>